<keyword evidence="2" id="KW-1185">Reference proteome</keyword>
<dbReference type="AlphaFoldDB" id="A0A317VZB3"/>
<dbReference type="Proteomes" id="UP000247233">
    <property type="component" value="Unassembled WGS sequence"/>
</dbReference>
<reference evidence="1 2" key="1">
    <citation type="submission" date="2016-12" db="EMBL/GenBank/DDBJ databases">
        <title>The genomes of Aspergillus section Nigri reveals drivers in fungal speciation.</title>
        <authorList>
            <consortium name="DOE Joint Genome Institute"/>
            <person name="Vesth T.C."/>
            <person name="Nybo J."/>
            <person name="Theobald S."/>
            <person name="Brandl J."/>
            <person name="Frisvad J.C."/>
            <person name="Nielsen K.F."/>
            <person name="Lyhne E.K."/>
            <person name="Kogle M.E."/>
            <person name="Kuo A."/>
            <person name="Riley R."/>
            <person name="Clum A."/>
            <person name="Nolan M."/>
            <person name="Lipzen A."/>
            <person name="Salamov A."/>
            <person name="Henrissat B."/>
            <person name="Wiebenga A."/>
            <person name="De Vries R.P."/>
            <person name="Grigoriev I.V."/>
            <person name="Mortensen U.H."/>
            <person name="Andersen M.R."/>
            <person name="Baker S.E."/>
        </authorList>
    </citation>
    <scope>NUCLEOTIDE SEQUENCE [LARGE SCALE GENOMIC DNA]</scope>
    <source>
        <strain evidence="1 2">CBS 117.55</strain>
    </source>
</reference>
<sequence>MPHQWYGCLRHTQPDCTVGAPEQYTRMRQVNPHLPTRHLTSFYGRCIVLTIPRQRSQSLATRQRDPYHQGSDTLTGTDDLIFTHACNPHQGLPCSFHSRFKFIGNGGTNDHTRATLRMLDILPISELDWEDATLLFLFTADGEESWDGCRNGIWSP</sequence>
<name>A0A317VZB3_9EURO</name>
<proteinExistence type="predicted"/>
<evidence type="ECO:0000313" key="2">
    <source>
        <dbReference type="Proteomes" id="UP000247233"/>
    </source>
</evidence>
<gene>
    <name evidence="1" type="ORF">BO70DRAFT_397520</name>
</gene>
<dbReference type="RefSeq" id="XP_025398219.1">
    <property type="nucleotide sequence ID" value="XM_025546711.1"/>
</dbReference>
<accession>A0A317VZB3</accession>
<comment type="caution">
    <text evidence="1">The sequence shown here is derived from an EMBL/GenBank/DDBJ whole genome shotgun (WGS) entry which is preliminary data.</text>
</comment>
<dbReference type="GeneID" id="37068948"/>
<dbReference type="EMBL" id="MSFL01000017">
    <property type="protein sequence ID" value="PWY78278.1"/>
    <property type="molecule type" value="Genomic_DNA"/>
</dbReference>
<evidence type="ECO:0000313" key="1">
    <source>
        <dbReference type="EMBL" id="PWY78278.1"/>
    </source>
</evidence>
<organism evidence="1 2">
    <name type="scientific">Aspergillus heteromorphus CBS 117.55</name>
    <dbReference type="NCBI Taxonomy" id="1448321"/>
    <lineage>
        <taxon>Eukaryota</taxon>
        <taxon>Fungi</taxon>
        <taxon>Dikarya</taxon>
        <taxon>Ascomycota</taxon>
        <taxon>Pezizomycotina</taxon>
        <taxon>Eurotiomycetes</taxon>
        <taxon>Eurotiomycetidae</taxon>
        <taxon>Eurotiales</taxon>
        <taxon>Aspergillaceae</taxon>
        <taxon>Aspergillus</taxon>
        <taxon>Aspergillus subgen. Circumdati</taxon>
    </lineage>
</organism>
<dbReference type="VEuPathDB" id="FungiDB:BO70DRAFT_397520"/>
<protein>
    <submittedName>
        <fullName evidence="1">Uncharacterized protein</fullName>
    </submittedName>
</protein>